<feature type="region of interest" description="Disordered" evidence="1">
    <location>
        <begin position="113"/>
        <end position="274"/>
    </location>
</feature>
<dbReference type="OMA" id="KWSRTPG"/>
<keyword evidence="3" id="KW-1185">Reference proteome</keyword>
<reference evidence="4" key="1">
    <citation type="submission" date="2016-04" db="UniProtKB">
        <authorList>
            <consortium name="WormBaseParasite"/>
        </authorList>
    </citation>
    <scope>IDENTIFICATION</scope>
</reference>
<dbReference type="EMBL" id="UYYA01004928">
    <property type="protein sequence ID" value="VDM63784.1"/>
    <property type="molecule type" value="Genomic_DNA"/>
</dbReference>
<dbReference type="Proteomes" id="UP000267027">
    <property type="component" value="Unassembled WGS sequence"/>
</dbReference>
<sequence length="585" mass="64666">MFFFYNTLNLFLKGEDYARQMEEEMRKKAEAARAQAEAERKMAEERHAQAKAQQEAALRAMQEQVKKAQEEALQKAREAKAKAEAEAKAKAAQTIAQAEAQARAQMEAQAKAKAQGEAAAKKSQQEALEKAQKAKLEAEQKAKLQQQQQQRQQQTPAAQAPNRPAGVPPTTAVSPKPAIGTPNQAAPNVPRKTVPQVPAKPAQQVPAKAAPVGPPTGIRSKPDAVTIDQNEPKKPAYRTPGKVVNPMNPMPEPKQTQPRPLEPISTNTPTLRNTAKMQEEALTKETTRPTKGVHAEKPGIRQDNVRERFVEKNEPVIETKQSVKRTGVLAGATRWEEESARQLAANTMGMDGSVPTAVRLQKVKWNEFPEEVVPEIGSAPKVHTQEWKPVNQETIEIQRNQYRPSKISRVWPPPQEEVVKETEPVRVIKANDDCGWIQQDPNDVVRSTVWQRNSKIDLVWPPPEGETVIQGYQGPQHMPSVQWPPAESEQHEREQIEVLQKHIPARKMDYQWPPPPPVYQVVNGDITPSDAASAVAVETNAANVVTVPGGGKTITTITTTKTSQNTKQPVPNPVSSMKIGNLVIE</sequence>
<evidence type="ECO:0000313" key="4">
    <source>
        <dbReference type="WBParaSite" id="ACOC_0001219801-mRNA-1"/>
    </source>
</evidence>
<evidence type="ECO:0000256" key="1">
    <source>
        <dbReference type="SAM" id="MobiDB-lite"/>
    </source>
</evidence>
<name>A0A158PM53_ANGCS</name>
<gene>
    <name evidence="2" type="ORF">ACOC_LOCUS12199</name>
</gene>
<dbReference type="OrthoDB" id="5875553at2759"/>
<accession>A0A158PM53</accession>
<feature type="compositionally biased region" description="Low complexity" evidence="1">
    <location>
        <begin position="194"/>
        <end position="211"/>
    </location>
</feature>
<proteinExistence type="predicted"/>
<dbReference type="STRING" id="334426.A0A158PM53"/>
<reference evidence="2 3" key="2">
    <citation type="submission" date="2018-11" db="EMBL/GenBank/DDBJ databases">
        <authorList>
            <consortium name="Pathogen Informatics"/>
        </authorList>
    </citation>
    <scope>NUCLEOTIDE SEQUENCE [LARGE SCALE GENOMIC DNA]</scope>
    <source>
        <strain evidence="2 3">Costa Rica</strain>
    </source>
</reference>
<organism evidence="4">
    <name type="scientific">Angiostrongylus costaricensis</name>
    <name type="common">Nematode worm</name>
    <dbReference type="NCBI Taxonomy" id="334426"/>
    <lineage>
        <taxon>Eukaryota</taxon>
        <taxon>Metazoa</taxon>
        <taxon>Ecdysozoa</taxon>
        <taxon>Nematoda</taxon>
        <taxon>Chromadorea</taxon>
        <taxon>Rhabditida</taxon>
        <taxon>Rhabditina</taxon>
        <taxon>Rhabditomorpha</taxon>
        <taxon>Strongyloidea</taxon>
        <taxon>Metastrongylidae</taxon>
        <taxon>Angiostrongylus</taxon>
    </lineage>
</organism>
<feature type="compositionally biased region" description="Basic and acidic residues" evidence="1">
    <location>
        <begin position="32"/>
        <end position="48"/>
    </location>
</feature>
<feature type="compositionally biased region" description="Low complexity" evidence="1">
    <location>
        <begin position="143"/>
        <end position="160"/>
    </location>
</feature>
<protein>
    <submittedName>
        <fullName evidence="4">Microtubule-associated protein</fullName>
    </submittedName>
</protein>
<feature type="region of interest" description="Disordered" evidence="1">
    <location>
        <begin position="32"/>
        <end position="55"/>
    </location>
</feature>
<evidence type="ECO:0000313" key="2">
    <source>
        <dbReference type="EMBL" id="VDM63784.1"/>
    </source>
</evidence>
<evidence type="ECO:0000313" key="3">
    <source>
        <dbReference type="Proteomes" id="UP000267027"/>
    </source>
</evidence>
<feature type="compositionally biased region" description="Polar residues" evidence="1">
    <location>
        <begin position="254"/>
        <end position="274"/>
    </location>
</feature>
<dbReference type="WBParaSite" id="ACOC_0001219801-mRNA-1">
    <property type="protein sequence ID" value="ACOC_0001219801-mRNA-1"/>
    <property type="gene ID" value="ACOC_0001219801"/>
</dbReference>
<dbReference type="AlphaFoldDB" id="A0A158PM53"/>
<feature type="compositionally biased region" description="Basic and acidic residues" evidence="1">
    <location>
        <begin position="119"/>
        <end position="142"/>
    </location>
</feature>